<dbReference type="AlphaFoldDB" id="A0AAV6VNQ8"/>
<keyword evidence="3" id="KW-1185">Reference proteome</keyword>
<feature type="region of interest" description="Disordered" evidence="1">
    <location>
        <begin position="29"/>
        <end position="76"/>
    </location>
</feature>
<reference evidence="2 3" key="1">
    <citation type="journal article" date="2022" name="Nat. Ecol. Evol.">
        <title>A masculinizing supergene underlies an exaggerated male reproductive morph in a spider.</title>
        <authorList>
            <person name="Hendrickx F."/>
            <person name="De Corte Z."/>
            <person name="Sonet G."/>
            <person name="Van Belleghem S.M."/>
            <person name="Kostlbacher S."/>
            <person name="Vangestel C."/>
        </authorList>
    </citation>
    <scope>NUCLEOTIDE SEQUENCE [LARGE SCALE GENOMIC DNA]</scope>
    <source>
        <strain evidence="2">W744_W776</strain>
    </source>
</reference>
<accession>A0AAV6VNQ8</accession>
<feature type="compositionally biased region" description="Polar residues" evidence="1">
    <location>
        <begin position="29"/>
        <end position="47"/>
    </location>
</feature>
<comment type="caution">
    <text evidence="2">The sequence shown here is derived from an EMBL/GenBank/DDBJ whole genome shotgun (WGS) entry which is preliminary data.</text>
</comment>
<evidence type="ECO:0000313" key="2">
    <source>
        <dbReference type="EMBL" id="KAG8197156.1"/>
    </source>
</evidence>
<evidence type="ECO:0008006" key="4">
    <source>
        <dbReference type="Google" id="ProtNLM"/>
    </source>
</evidence>
<organism evidence="2 3">
    <name type="scientific">Oedothorax gibbosus</name>
    <dbReference type="NCBI Taxonomy" id="931172"/>
    <lineage>
        <taxon>Eukaryota</taxon>
        <taxon>Metazoa</taxon>
        <taxon>Ecdysozoa</taxon>
        <taxon>Arthropoda</taxon>
        <taxon>Chelicerata</taxon>
        <taxon>Arachnida</taxon>
        <taxon>Araneae</taxon>
        <taxon>Araneomorphae</taxon>
        <taxon>Entelegynae</taxon>
        <taxon>Araneoidea</taxon>
        <taxon>Linyphiidae</taxon>
        <taxon>Erigoninae</taxon>
        <taxon>Oedothorax</taxon>
    </lineage>
</organism>
<proteinExistence type="predicted"/>
<sequence>MPSSECEFPWLYSQTTKTQLEGIFRPKKTLSSQQRGISTVHLNNDSQPFKKAVGHQKGHRDNSIEGQTPQAKRKRWGSVVPYPKNQEKAPLCVLLSFYDPLRGTCKNL</sequence>
<evidence type="ECO:0000313" key="3">
    <source>
        <dbReference type="Proteomes" id="UP000827092"/>
    </source>
</evidence>
<gene>
    <name evidence="2" type="ORF">JTE90_011317</name>
</gene>
<protein>
    <recommendedName>
        <fullName evidence="4">Prolactin receptor</fullName>
    </recommendedName>
</protein>
<dbReference type="EMBL" id="JAFNEN010000058">
    <property type="protein sequence ID" value="KAG8197156.1"/>
    <property type="molecule type" value="Genomic_DNA"/>
</dbReference>
<name>A0AAV6VNQ8_9ARAC</name>
<evidence type="ECO:0000256" key="1">
    <source>
        <dbReference type="SAM" id="MobiDB-lite"/>
    </source>
</evidence>
<dbReference type="Proteomes" id="UP000827092">
    <property type="component" value="Unassembled WGS sequence"/>
</dbReference>